<dbReference type="SUPFAM" id="SSF55979">
    <property type="entry name" value="DNA clamp"/>
    <property type="match status" value="2"/>
</dbReference>
<dbReference type="Pfam" id="PF02747">
    <property type="entry name" value="PCNA_C"/>
    <property type="match status" value="1"/>
</dbReference>
<sequence>MLEARLQHASTLKKLLDAVKELVTDANFECNETGIALQAMDTSHISLVTLLLRSSGFEHYRCDRSSSLGISLASLGRILKCASNDDVLTLRAGENADVLTLVFETPNSDRCSEFEMKLMDIDSEHLGIPETNYDAVIKMSSTEFQRICRDMGTLSESITIECAKDSVRFLAEGDIGSGYITLKPGMSIDDDEDASTTIELQQACSLTFSLKYLANFTKATPLSKTVTLSMSNEFPLLVEYKVNEIGFIRYYLAPKMNETE</sequence>
<comment type="function">
    <text evidence="3">This protein is an auxiliary protein of DNA polymerase delta and is involved in the control of eukaryotic DNA replication by increasing the polymerase's processivity during elongation of the leading strand.</text>
</comment>
<evidence type="ECO:0000256" key="4">
    <source>
        <dbReference type="RuleBase" id="RU003671"/>
    </source>
</evidence>
<keyword evidence="4" id="KW-0235">DNA replication</keyword>
<dbReference type="EMBL" id="JAFCIX010000570">
    <property type="protein sequence ID" value="KAH6586895.1"/>
    <property type="molecule type" value="Genomic_DNA"/>
</dbReference>
<feature type="domain" description="Proliferating cell nuclear antigen PCNA C-terminal" evidence="6">
    <location>
        <begin position="127"/>
        <end position="255"/>
    </location>
</feature>
<feature type="domain" description="Proliferating cell nuclear antigen PCNA N-terminal" evidence="5">
    <location>
        <begin position="1"/>
        <end position="124"/>
    </location>
</feature>
<dbReference type="Gene3D" id="3.10.150.10">
    <property type="entry name" value="DNA Polymerase III, subunit A, domain 2"/>
    <property type="match status" value="2"/>
</dbReference>
<evidence type="ECO:0000256" key="1">
    <source>
        <dbReference type="ARBA" id="ARBA00010462"/>
    </source>
</evidence>
<accession>A0ABQ8EUP4</accession>
<dbReference type="PROSITE" id="PS01251">
    <property type="entry name" value="PCNA_1"/>
    <property type="match status" value="1"/>
</dbReference>
<evidence type="ECO:0000256" key="3">
    <source>
        <dbReference type="RuleBase" id="RU000641"/>
    </source>
</evidence>
<proteinExistence type="inferred from homology"/>
<dbReference type="PRINTS" id="PR00339">
    <property type="entry name" value="PCNACYCLIN"/>
</dbReference>
<dbReference type="NCBIfam" id="TIGR00590">
    <property type="entry name" value="pcna"/>
    <property type="match status" value="1"/>
</dbReference>
<keyword evidence="2 4" id="KW-0238">DNA-binding</keyword>
<evidence type="ECO:0000256" key="2">
    <source>
        <dbReference type="ARBA" id="ARBA00023125"/>
    </source>
</evidence>
<evidence type="ECO:0000313" key="7">
    <source>
        <dbReference type="EMBL" id="KAH6586895.1"/>
    </source>
</evidence>
<protein>
    <recommendedName>
        <fullName evidence="3">DNA sliding clamp PCNA</fullName>
    </recommendedName>
</protein>
<dbReference type="Pfam" id="PF00705">
    <property type="entry name" value="PCNA_N"/>
    <property type="match status" value="1"/>
</dbReference>
<keyword evidence="8" id="KW-1185">Reference proteome</keyword>
<comment type="similarity">
    <text evidence="1 4">Belongs to the PCNA family.</text>
</comment>
<dbReference type="PANTHER" id="PTHR11352">
    <property type="entry name" value="PROLIFERATING CELL NUCLEAR ANTIGEN"/>
    <property type="match status" value="1"/>
</dbReference>
<name>A0ABQ8EUP4_9FUNG</name>
<gene>
    <name evidence="7" type="ORF">BASA50_000259</name>
</gene>
<dbReference type="InterPro" id="IPR000730">
    <property type="entry name" value="Pr_cel_nuc_antig"/>
</dbReference>
<evidence type="ECO:0000259" key="6">
    <source>
        <dbReference type="Pfam" id="PF02747"/>
    </source>
</evidence>
<dbReference type="PANTHER" id="PTHR11352:SF0">
    <property type="entry name" value="PROLIFERATING CELL NUCLEAR ANTIGEN"/>
    <property type="match status" value="1"/>
</dbReference>
<evidence type="ECO:0000259" key="5">
    <source>
        <dbReference type="Pfam" id="PF00705"/>
    </source>
</evidence>
<keyword evidence="3" id="KW-0539">Nucleus</keyword>
<evidence type="ECO:0000313" key="8">
    <source>
        <dbReference type="Proteomes" id="UP001648503"/>
    </source>
</evidence>
<dbReference type="Proteomes" id="UP001648503">
    <property type="component" value="Unassembled WGS sequence"/>
</dbReference>
<dbReference type="InterPro" id="IPR022648">
    <property type="entry name" value="Pr_cel_nuc_antig_N"/>
</dbReference>
<dbReference type="InterPro" id="IPR022649">
    <property type="entry name" value="Pr_cel_nuc_antig_C"/>
</dbReference>
<dbReference type="InterPro" id="IPR046938">
    <property type="entry name" value="DNA_clamp_sf"/>
</dbReference>
<dbReference type="HAMAP" id="MF_00317">
    <property type="entry name" value="DNApol_clamp_arch"/>
    <property type="match status" value="1"/>
</dbReference>
<comment type="subcellular location">
    <subcellularLocation>
        <location evidence="3">Nucleus</location>
    </subcellularLocation>
</comment>
<reference evidence="7 8" key="1">
    <citation type="submission" date="2021-02" db="EMBL/GenBank/DDBJ databases">
        <title>Variation within the Batrachochytrium salamandrivorans European outbreak.</title>
        <authorList>
            <person name="Kelly M."/>
            <person name="Pasmans F."/>
            <person name="Shea T.P."/>
            <person name="Munoz J.F."/>
            <person name="Carranza S."/>
            <person name="Cuomo C.A."/>
            <person name="Martel A."/>
        </authorList>
    </citation>
    <scope>NUCLEOTIDE SEQUENCE [LARGE SCALE GENOMIC DNA]</scope>
    <source>
        <strain evidence="7 8">AMFP18/2</strain>
    </source>
</reference>
<dbReference type="InterPro" id="IPR022659">
    <property type="entry name" value="Pr_cel_nuc_antig_CS"/>
</dbReference>
<comment type="caution">
    <text evidence="7">The sequence shown here is derived from an EMBL/GenBank/DDBJ whole genome shotgun (WGS) entry which is preliminary data.</text>
</comment>
<organism evidence="7 8">
    <name type="scientific">Batrachochytrium salamandrivorans</name>
    <dbReference type="NCBI Taxonomy" id="1357716"/>
    <lineage>
        <taxon>Eukaryota</taxon>
        <taxon>Fungi</taxon>
        <taxon>Fungi incertae sedis</taxon>
        <taxon>Chytridiomycota</taxon>
        <taxon>Chytridiomycota incertae sedis</taxon>
        <taxon>Chytridiomycetes</taxon>
        <taxon>Rhizophydiales</taxon>
        <taxon>Rhizophydiales incertae sedis</taxon>
        <taxon>Batrachochytrium</taxon>
    </lineage>
</organism>
<dbReference type="CDD" id="cd00577">
    <property type="entry name" value="PCNA"/>
    <property type="match status" value="1"/>
</dbReference>